<protein>
    <submittedName>
        <fullName evidence="3">Uncharacterized protein</fullName>
    </submittedName>
</protein>
<dbReference type="EMBL" id="CP097506">
    <property type="protein sequence ID" value="URD99077.1"/>
    <property type="molecule type" value="Genomic_DNA"/>
</dbReference>
<dbReference type="PANTHER" id="PTHR34467:SF1">
    <property type="entry name" value="OS05G0542300 PROTEIN"/>
    <property type="match status" value="1"/>
</dbReference>
<evidence type="ECO:0000313" key="4">
    <source>
        <dbReference type="Proteomes" id="UP001055439"/>
    </source>
</evidence>
<dbReference type="AlphaFoldDB" id="A0A9E7K0J9"/>
<reference evidence="3" key="1">
    <citation type="submission" date="2022-05" db="EMBL/GenBank/DDBJ databases">
        <title>The Musa troglodytarum L. genome provides insights into the mechanism of non-climacteric behaviour and enrichment of carotenoids.</title>
        <authorList>
            <person name="Wang J."/>
        </authorList>
    </citation>
    <scope>NUCLEOTIDE SEQUENCE</scope>
    <source>
        <tissue evidence="3">Leaf</tissue>
    </source>
</reference>
<evidence type="ECO:0000313" key="3">
    <source>
        <dbReference type="EMBL" id="URD99076.1"/>
    </source>
</evidence>
<feature type="chain" id="PRO_5040045800" evidence="2">
    <location>
        <begin position="34"/>
        <end position="87"/>
    </location>
</feature>
<dbReference type="OrthoDB" id="10355528at2759"/>
<keyword evidence="2" id="KW-0732">Signal</keyword>
<sequence>MRESRIAAIMPRLETFLIVLFLILLSESSSCQAGGNQDGKEPVCLVTKWQIYIRKALLETTLDYDYGRPNIKHDPTVKGKPGIGGKP</sequence>
<proteinExistence type="predicted"/>
<dbReference type="EMBL" id="CP097506">
    <property type="protein sequence ID" value="URD99076.1"/>
    <property type="molecule type" value="Genomic_DNA"/>
</dbReference>
<accession>A0A9E7K0J9</accession>
<dbReference type="PANTHER" id="PTHR34467">
    <property type="entry name" value="TRANSMEMBRANE PROTEIN"/>
    <property type="match status" value="1"/>
</dbReference>
<gene>
    <name evidence="3" type="ORF">MUK42_32411</name>
</gene>
<evidence type="ECO:0000256" key="2">
    <source>
        <dbReference type="SAM" id="SignalP"/>
    </source>
</evidence>
<feature type="signal peptide" evidence="2">
    <location>
        <begin position="1"/>
        <end position="33"/>
    </location>
</feature>
<organism evidence="3 4">
    <name type="scientific">Musa troglodytarum</name>
    <name type="common">fe'i banana</name>
    <dbReference type="NCBI Taxonomy" id="320322"/>
    <lineage>
        <taxon>Eukaryota</taxon>
        <taxon>Viridiplantae</taxon>
        <taxon>Streptophyta</taxon>
        <taxon>Embryophyta</taxon>
        <taxon>Tracheophyta</taxon>
        <taxon>Spermatophyta</taxon>
        <taxon>Magnoliopsida</taxon>
        <taxon>Liliopsida</taxon>
        <taxon>Zingiberales</taxon>
        <taxon>Musaceae</taxon>
        <taxon>Musa</taxon>
    </lineage>
</organism>
<evidence type="ECO:0000256" key="1">
    <source>
        <dbReference type="SAM" id="MobiDB-lite"/>
    </source>
</evidence>
<dbReference type="Proteomes" id="UP001055439">
    <property type="component" value="Chromosome 4"/>
</dbReference>
<keyword evidence="4" id="KW-1185">Reference proteome</keyword>
<name>A0A9E7K0J9_9LILI</name>
<feature type="region of interest" description="Disordered" evidence="1">
    <location>
        <begin position="65"/>
        <end position="87"/>
    </location>
</feature>